<dbReference type="KEGG" id="eiv:EIN_205430"/>
<accession>A0A0A1U9F5</accession>
<proteinExistence type="predicted"/>
<dbReference type="OrthoDB" id="28889at2759"/>
<evidence type="ECO:0000256" key="3">
    <source>
        <dbReference type="ARBA" id="ARBA00023288"/>
    </source>
</evidence>
<dbReference type="SMART" id="SM00173">
    <property type="entry name" value="RAS"/>
    <property type="match status" value="1"/>
</dbReference>
<dbReference type="InterPro" id="IPR001806">
    <property type="entry name" value="Small_GTPase"/>
</dbReference>
<dbReference type="GO" id="GO:0003924">
    <property type="term" value="F:GTPase activity"/>
    <property type="evidence" value="ECO:0007669"/>
    <property type="project" value="InterPro"/>
</dbReference>
<dbReference type="RefSeq" id="XP_004258387.1">
    <property type="nucleotide sequence ID" value="XM_004258339.1"/>
</dbReference>
<dbReference type="InterPro" id="IPR027417">
    <property type="entry name" value="P-loop_NTPase"/>
</dbReference>
<evidence type="ECO:0000313" key="5">
    <source>
        <dbReference type="Proteomes" id="UP000014680"/>
    </source>
</evidence>
<dbReference type="InterPro" id="IPR050227">
    <property type="entry name" value="Rab"/>
</dbReference>
<dbReference type="SUPFAM" id="SSF52540">
    <property type="entry name" value="P-loop containing nucleoside triphosphate hydrolases"/>
    <property type="match status" value="1"/>
</dbReference>
<evidence type="ECO:0000256" key="1">
    <source>
        <dbReference type="ARBA" id="ARBA00022741"/>
    </source>
</evidence>
<dbReference type="PRINTS" id="PR00449">
    <property type="entry name" value="RASTRNSFRMNG"/>
</dbReference>
<gene>
    <name evidence="4" type="ORF">EIN_205430</name>
</gene>
<keyword evidence="3" id="KW-0449">Lipoprotein</keyword>
<dbReference type="PANTHER" id="PTHR47977">
    <property type="entry name" value="RAS-RELATED PROTEIN RAB"/>
    <property type="match status" value="1"/>
</dbReference>
<name>A0A0A1U9F5_ENTIV</name>
<dbReference type="Pfam" id="PF00071">
    <property type="entry name" value="Ras"/>
    <property type="match status" value="1"/>
</dbReference>
<dbReference type="SMART" id="SM00174">
    <property type="entry name" value="RHO"/>
    <property type="match status" value="1"/>
</dbReference>
<dbReference type="OMA" id="LENCKYW"/>
<dbReference type="EMBL" id="KB206455">
    <property type="protein sequence ID" value="ELP91616.1"/>
    <property type="molecule type" value="Genomic_DNA"/>
</dbReference>
<dbReference type="VEuPathDB" id="AmoebaDB:EIN_205430"/>
<organism evidence="4 5">
    <name type="scientific">Entamoeba invadens IP1</name>
    <dbReference type="NCBI Taxonomy" id="370355"/>
    <lineage>
        <taxon>Eukaryota</taxon>
        <taxon>Amoebozoa</taxon>
        <taxon>Evosea</taxon>
        <taxon>Archamoebae</taxon>
        <taxon>Mastigamoebida</taxon>
        <taxon>Entamoebidae</taxon>
        <taxon>Entamoeba</taxon>
    </lineage>
</organism>
<evidence type="ECO:0000256" key="2">
    <source>
        <dbReference type="ARBA" id="ARBA00023134"/>
    </source>
</evidence>
<dbReference type="GeneID" id="14890594"/>
<keyword evidence="1" id="KW-0547">Nucleotide-binding</keyword>
<dbReference type="AlphaFoldDB" id="A0A0A1U9F5"/>
<dbReference type="GO" id="GO:0005525">
    <property type="term" value="F:GTP binding"/>
    <property type="evidence" value="ECO:0007669"/>
    <property type="project" value="UniProtKB-KW"/>
</dbReference>
<dbReference type="Proteomes" id="UP000014680">
    <property type="component" value="Unassembled WGS sequence"/>
</dbReference>
<sequence>MSEQTLSFKVCIIGNEKVGKTSLVKRLLFDTYSEPVEAFEDIAVSKKVTYMGKEVTLIFYDPLDNGMSTTASFYNEAHLLVAVFSLNTKDSLENCKYWLSYGERYITRKYLKVLVGLEADCTDRLYKKEDGEAQGNAMMCKYFEVSAKTGDGAKEFMDGILNMLFVENHLIGTQSEKPKKDGKKGKCLLL</sequence>
<keyword evidence="5" id="KW-1185">Reference proteome</keyword>
<dbReference type="Gene3D" id="3.40.50.300">
    <property type="entry name" value="P-loop containing nucleotide triphosphate hydrolases"/>
    <property type="match status" value="1"/>
</dbReference>
<evidence type="ECO:0000313" key="4">
    <source>
        <dbReference type="EMBL" id="ELP91616.1"/>
    </source>
</evidence>
<protein>
    <submittedName>
        <fullName evidence="4">Uncharacterized protein</fullName>
    </submittedName>
</protein>
<reference evidence="4 5" key="1">
    <citation type="submission" date="2012-10" db="EMBL/GenBank/DDBJ databases">
        <authorList>
            <person name="Zafar N."/>
            <person name="Inman J."/>
            <person name="Hall N."/>
            <person name="Lorenzi H."/>
            <person name="Caler E."/>
        </authorList>
    </citation>
    <scope>NUCLEOTIDE SEQUENCE [LARGE SCALE GENOMIC DNA]</scope>
    <source>
        <strain evidence="4 5">IP1</strain>
    </source>
</reference>
<keyword evidence="2" id="KW-0342">GTP-binding</keyword>
<dbReference type="SMART" id="SM00175">
    <property type="entry name" value="RAB"/>
    <property type="match status" value="1"/>
</dbReference>
<dbReference type="PROSITE" id="PS51419">
    <property type="entry name" value="RAB"/>
    <property type="match status" value="1"/>
</dbReference>